<dbReference type="OMA" id="LIQGPNT"/>
<sequence length="599" mass="66288">MMSKSPGRTLRRIAGAAVAAVLLRGSFSASKCKTEARMAAARMKLLRNRREAQVRQMRRDIAALLRDRQEDTARIRVEHVIREQNIMAANEIIDLFCELIVTRLPIIAKQKECPADLKEGICSLIFAAPRCSELPELGRIRDLFEKKYGKDFVSAAVDLRPDACVNNLLIEKLSVKKPSGQTKLKILKEIAKEHQIDWDMTDTEQELLKPSEELIQGPNTFVEATNFPVKTTLSAAHAVQINPSNYSSGYADEYDDECMMQFKDAASAARAAAESAERAASAAKAAADLVNKKTHSSDEVEDRRTSFHESTHSSKRQSMSNSSRSSRKEDIVAFDVSNHRASRIGSSTELNHVEDKEDTEQVELSARRMRKRNSRATRKVHSEIKFDDSEGLNSETEDESDTEIQSIERSAPRSEPYPGSRHSEDEEKENHELPDLPKANLSSRVHPNMPLDYETLTARFEALKSGKLPYYCKQQLAGGNVQPEFWQGIVTTELKNALSTSSDAFLLSKHMTYSIATASQGSVILPLPPANPNSSCDILRSSTNTVVPRYGNGTSNRLPSDTAQWPLSATGDGEVDVQQASSSSSLVAAVLILCSFLAS</sequence>
<name>A0A0E0M455_ORYPU</name>
<dbReference type="Pfam" id="PF03398">
    <property type="entry name" value="Ist1"/>
    <property type="match status" value="1"/>
</dbReference>
<keyword evidence="4" id="KW-1185">Reference proteome</keyword>
<feature type="compositionally biased region" description="Basic and acidic residues" evidence="2">
    <location>
        <begin position="421"/>
        <end position="435"/>
    </location>
</feature>
<dbReference type="AlphaFoldDB" id="A0A0E0M455"/>
<dbReference type="STRING" id="4537.A0A0E0M455"/>
<reference evidence="3" key="2">
    <citation type="submission" date="2018-05" db="EMBL/GenBank/DDBJ databases">
        <title>OpunRS2 (Oryza punctata Reference Sequence Version 2).</title>
        <authorList>
            <person name="Zhang J."/>
            <person name="Kudrna D."/>
            <person name="Lee S."/>
            <person name="Talag J."/>
            <person name="Welchert J."/>
            <person name="Wing R.A."/>
        </authorList>
    </citation>
    <scope>NUCLEOTIDE SEQUENCE [LARGE SCALE GENOMIC DNA]</scope>
</reference>
<dbReference type="Gramene" id="OPUNC09G16980.1">
    <property type="protein sequence ID" value="OPUNC09G16980.1"/>
    <property type="gene ID" value="OPUNC09G16980"/>
</dbReference>
<evidence type="ECO:0000256" key="1">
    <source>
        <dbReference type="ARBA" id="ARBA00005536"/>
    </source>
</evidence>
<dbReference type="PANTHER" id="PTHR12161">
    <property type="entry name" value="IST1 FAMILY MEMBER"/>
    <property type="match status" value="1"/>
</dbReference>
<evidence type="ECO:0000313" key="4">
    <source>
        <dbReference type="Proteomes" id="UP000026962"/>
    </source>
</evidence>
<protein>
    <recommendedName>
        <fullName evidence="5">IST1-like protein</fullName>
    </recommendedName>
</protein>
<evidence type="ECO:0008006" key="5">
    <source>
        <dbReference type="Google" id="ProtNLM"/>
    </source>
</evidence>
<dbReference type="InterPro" id="IPR042277">
    <property type="entry name" value="IST1-like"/>
</dbReference>
<reference evidence="3" key="1">
    <citation type="submission" date="2015-04" db="UniProtKB">
        <authorList>
            <consortium name="EnsemblPlants"/>
        </authorList>
    </citation>
    <scope>IDENTIFICATION</scope>
</reference>
<organism evidence="3">
    <name type="scientific">Oryza punctata</name>
    <name type="common">Red rice</name>
    <dbReference type="NCBI Taxonomy" id="4537"/>
    <lineage>
        <taxon>Eukaryota</taxon>
        <taxon>Viridiplantae</taxon>
        <taxon>Streptophyta</taxon>
        <taxon>Embryophyta</taxon>
        <taxon>Tracheophyta</taxon>
        <taxon>Spermatophyta</taxon>
        <taxon>Magnoliopsida</taxon>
        <taxon>Liliopsida</taxon>
        <taxon>Poales</taxon>
        <taxon>Poaceae</taxon>
        <taxon>BOP clade</taxon>
        <taxon>Oryzoideae</taxon>
        <taxon>Oryzeae</taxon>
        <taxon>Oryzinae</taxon>
        <taxon>Oryza</taxon>
    </lineage>
</organism>
<dbReference type="Proteomes" id="UP000026962">
    <property type="component" value="Chromosome 9"/>
</dbReference>
<feature type="compositionally biased region" description="Basic and acidic residues" evidence="2">
    <location>
        <begin position="295"/>
        <end position="312"/>
    </location>
</feature>
<comment type="similarity">
    <text evidence="1">Belongs to the IST1 family.</text>
</comment>
<dbReference type="FunFam" id="1.20.1260.60:FF:000005">
    <property type="entry name" value="Regulator of Vps4 activity in the MVB pathway protein"/>
    <property type="match status" value="1"/>
</dbReference>
<dbReference type="GO" id="GO:0015031">
    <property type="term" value="P:protein transport"/>
    <property type="evidence" value="ECO:0007669"/>
    <property type="project" value="InterPro"/>
</dbReference>
<dbReference type="PANTHER" id="PTHR12161:SF55">
    <property type="entry name" value="REGULATOR OF VPS4 ACTIVITY IN THE MVB PATHWAY PROTEIN"/>
    <property type="match status" value="1"/>
</dbReference>
<dbReference type="eggNOG" id="KOG2027">
    <property type="taxonomic scope" value="Eukaryota"/>
</dbReference>
<dbReference type="EnsemblPlants" id="OPUNC09G16980.1">
    <property type="protein sequence ID" value="OPUNC09G16980.1"/>
    <property type="gene ID" value="OPUNC09G16980"/>
</dbReference>
<evidence type="ECO:0000256" key="2">
    <source>
        <dbReference type="SAM" id="MobiDB-lite"/>
    </source>
</evidence>
<dbReference type="Gene3D" id="1.20.1260.60">
    <property type="entry name" value="Vacuolar protein sorting-associated protein Ist1"/>
    <property type="match status" value="1"/>
</dbReference>
<proteinExistence type="inferred from homology"/>
<accession>A0A0E0M455</accession>
<evidence type="ECO:0000313" key="3">
    <source>
        <dbReference type="EnsemblPlants" id="OPUNC09G16980.1"/>
    </source>
</evidence>
<feature type="compositionally biased region" description="Basic residues" evidence="2">
    <location>
        <begin position="367"/>
        <end position="379"/>
    </location>
</feature>
<feature type="region of interest" description="Disordered" evidence="2">
    <location>
        <begin position="287"/>
        <end position="329"/>
    </location>
</feature>
<feature type="region of interest" description="Disordered" evidence="2">
    <location>
        <begin position="343"/>
        <end position="445"/>
    </location>
</feature>
<dbReference type="InterPro" id="IPR005061">
    <property type="entry name" value="Ist1"/>
</dbReference>